<dbReference type="Pfam" id="PF17820">
    <property type="entry name" value="PDZ_6"/>
    <property type="match status" value="1"/>
</dbReference>
<gene>
    <name evidence="7" type="ORF">UX57_C0010G0030</name>
</gene>
<dbReference type="GO" id="GO:0004175">
    <property type="term" value="F:endopeptidase activity"/>
    <property type="evidence" value="ECO:0007669"/>
    <property type="project" value="TreeGrafter"/>
</dbReference>
<dbReference type="GO" id="GO:0006508">
    <property type="term" value="P:proteolysis"/>
    <property type="evidence" value="ECO:0007669"/>
    <property type="project" value="UniProtKB-KW"/>
</dbReference>
<reference evidence="7 8" key="1">
    <citation type="journal article" date="2015" name="Nature">
        <title>rRNA introns, odd ribosomes, and small enigmatic genomes across a large radiation of phyla.</title>
        <authorList>
            <person name="Brown C.T."/>
            <person name="Hug L.A."/>
            <person name="Thomas B.C."/>
            <person name="Sharon I."/>
            <person name="Castelle C.J."/>
            <person name="Singh A."/>
            <person name="Wilkins M.J."/>
            <person name="Williams K.H."/>
            <person name="Banfield J.F."/>
        </authorList>
    </citation>
    <scope>NUCLEOTIDE SEQUENCE [LARGE SCALE GENOMIC DNA]</scope>
</reference>
<organism evidence="7 8">
    <name type="scientific">Candidatus Uhrbacteria bacterium GW2011_GWE2_46_68</name>
    <dbReference type="NCBI Taxonomy" id="1618994"/>
    <lineage>
        <taxon>Bacteria</taxon>
        <taxon>Candidatus Uhriibacteriota</taxon>
    </lineage>
</organism>
<keyword evidence="3 5" id="KW-0378">Hydrolase</keyword>
<dbReference type="Gene3D" id="3.90.226.10">
    <property type="entry name" value="2-enoyl-CoA Hydratase, Chain A, domain 1"/>
    <property type="match status" value="1"/>
</dbReference>
<dbReference type="InterPro" id="IPR055210">
    <property type="entry name" value="CtpA/B_N"/>
</dbReference>
<evidence type="ECO:0000256" key="5">
    <source>
        <dbReference type="RuleBase" id="RU004404"/>
    </source>
</evidence>
<dbReference type="AlphaFoldDB" id="A0A0G1Q6V9"/>
<dbReference type="InterPro" id="IPR029045">
    <property type="entry name" value="ClpP/crotonase-like_dom_sf"/>
</dbReference>
<dbReference type="GO" id="GO:0008236">
    <property type="term" value="F:serine-type peptidase activity"/>
    <property type="evidence" value="ECO:0007669"/>
    <property type="project" value="UniProtKB-KW"/>
</dbReference>
<dbReference type="Gene3D" id="2.30.42.10">
    <property type="match status" value="1"/>
</dbReference>
<dbReference type="PANTHER" id="PTHR32060:SF30">
    <property type="entry name" value="CARBOXY-TERMINAL PROCESSING PROTEASE CTPA"/>
    <property type="match status" value="1"/>
</dbReference>
<dbReference type="PANTHER" id="PTHR32060">
    <property type="entry name" value="TAIL-SPECIFIC PROTEASE"/>
    <property type="match status" value="1"/>
</dbReference>
<dbReference type="InterPro" id="IPR004447">
    <property type="entry name" value="Peptidase_S41A"/>
</dbReference>
<dbReference type="Pfam" id="PF03572">
    <property type="entry name" value="Peptidase_S41"/>
    <property type="match status" value="1"/>
</dbReference>
<dbReference type="Proteomes" id="UP000034795">
    <property type="component" value="Unassembled WGS sequence"/>
</dbReference>
<dbReference type="InterPro" id="IPR005151">
    <property type="entry name" value="Tail-specific_protease"/>
</dbReference>
<dbReference type="SUPFAM" id="SSF50156">
    <property type="entry name" value="PDZ domain-like"/>
    <property type="match status" value="1"/>
</dbReference>
<dbReference type="InterPro" id="IPR036034">
    <property type="entry name" value="PDZ_sf"/>
</dbReference>
<dbReference type="SUPFAM" id="SSF52096">
    <property type="entry name" value="ClpP/crotonase"/>
    <property type="match status" value="1"/>
</dbReference>
<sequence length="421" mass="46118">MIHSHSRISFSILLLFFLFSTITSFGVGWYTGELHERRSEVPAGEGEVVNKNDTPKDISEDIDFQQFWDVWNYIKEQYYKQPVSETDLYYGAMQGMLNGLEDDYSTFFTPEEAEKFINEINGTFEGIGAEIGVKNDQLQIVSPLPGTPAEKAGLLIGDWILAIDDVMTTGMAVEEAVSKIRGEGGTQVVLTIGRQGGVEIVEVSVTRDTIVVDSVRWETDENRLMTIKISTFNSDTLALFQEAVNEALTSNVQGIILDVRGNPGGLLTSAIDIASLWVGDEIIVIEKAQENAQAYAGFLSARLEGVPTVILVNEGSASASEIVSGALQDYHVAILVGAQTFGKGSVQDYQELPDGSAVKVTIAQWYTPNGRSINETGIAPDIEVEYTLEEYQAGIDPQKDKAIDILLHSYESTLESTFAQE</sequence>
<evidence type="ECO:0000256" key="3">
    <source>
        <dbReference type="ARBA" id="ARBA00022801"/>
    </source>
</evidence>
<dbReference type="SMART" id="SM00228">
    <property type="entry name" value="PDZ"/>
    <property type="match status" value="1"/>
</dbReference>
<dbReference type="SMART" id="SM00245">
    <property type="entry name" value="TSPc"/>
    <property type="match status" value="1"/>
</dbReference>
<dbReference type="EMBL" id="LCMS01000010">
    <property type="protein sequence ID" value="KKU40786.1"/>
    <property type="molecule type" value="Genomic_DNA"/>
</dbReference>
<evidence type="ECO:0000256" key="4">
    <source>
        <dbReference type="ARBA" id="ARBA00022825"/>
    </source>
</evidence>
<dbReference type="PROSITE" id="PS50106">
    <property type="entry name" value="PDZ"/>
    <property type="match status" value="1"/>
</dbReference>
<dbReference type="Gene3D" id="3.30.750.44">
    <property type="match status" value="1"/>
</dbReference>
<evidence type="ECO:0000313" key="7">
    <source>
        <dbReference type="EMBL" id="KKU40786.1"/>
    </source>
</evidence>
<evidence type="ECO:0000313" key="8">
    <source>
        <dbReference type="Proteomes" id="UP000034795"/>
    </source>
</evidence>
<proteinExistence type="inferred from homology"/>
<comment type="similarity">
    <text evidence="1 5">Belongs to the peptidase S41A family.</text>
</comment>
<dbReference type="NCBIfam" id="TIGR00225">
    <property type="entry name" value="prc"/>
    <property type="match status" value="1"/>
</dbReference>
<name>A0A0G1Q6V9_9BACT</name>
<dbReference type="FunFam" id="2.30.42.10:FF:000063">
    <property type="entry name" value="Peptidase, S41 family"/>
    <property type="match status" value="1"/>
</dbReference>
<evidence type="ECO:0000259" key="6">
    <source>
        <dbReference type="PROSITE" id="PS50106"/>
    </source>
</evidence>
<dbReference type="GO" id="GO:0030288">
    <property type="term" value="C:outer membrane-bounded periplasmic space"/>
    <property type="evidence" value="ECO:0007669"/>
    <property type="project" value="TreeGrafter"/>
</dbReference>
<evidence type="ECO:0000256" key="1">
    <source>
        <dbReference type="ARBA" id="ARBA00009179"/>
    </source>
</evidence>
<keyword evidence="4 5" id="KW-0720">Serine protease</keyword>
<dbReference type="GO" id="GO:0007165">
    <property type="term" value="P:signal transduction"/>
    <property type="evidence" value="ECO:0007669"/>
    <property type="project" value="TreeGrafter"/>
</dbReference>
<dbReference type="CDD" id="cd07560">
    <property type="entry name" value="Peptidase_S41_CPP"/>
    <property type="match status" value="1"/>
</dbReference>
<feature type="domain" description="PDZ" evidence="6">
    <location>
        <begin position="121"/>
        <end position="195"/>
    </location>
</feature>
<dbReference type="InterPro" id="IPR001478">
    <property type="entry name" value="PDZ"/>
</dbReference>
<dbReference type="Pfam" id="PF22694">
    <property type="entry name" value="CtpB_N-like"/>
    <property type="match status" value="1"/>
</dbReference>
<keyword evidence="2 5" id="KW-0645">Protease</keyword>
<dbReference type="STRING" id="1618994.UX57_C0010G0030"/>
<protein>
    <submittedName>
        <fullName evidence="7">Carboxyl-terminal protease</fullName>
    </submittedName>
</protein>
<comment type="caution">
    <text evidence="7">The sequence shown here is derived from an EMBL/GenBank/DDBJ whole genome shotgun (WGS) entry which is preliminary data.</text>
</comment>
<evidence type="ECO:0000256" key="2">
    <source>
        <dbReference type="ARBA" id="ARBA00022670"/>
    </source>
</evidence>
<accession>A0A0G1Q6V9</accession>
<dbReference type="InterPro" id="IPR041489">
    <property type="entry name" value="PDZ_6"/>
</dbReference>
<dbReference type="CDD" id="cd06782">
    <property type="entry name" value="cpPDZ_CPP-like"/>
    <property type="match status" value="1"/>
</dbReference>